<dbReference type="OrthoDB" id="6034870at2759"/>
<feature type="region of interest" description="Disordered" evidence="2">
    <location>
        <begin position="276"/>
        <end position="295"/>
    </location>
</feature>
<reference evidence="3" key="1">
    <citation type="submission" date="2021-01" db="UniProtKB">
        <authorList>
            <consortium name="EnsemblMetazoa"/>
        </authorList>
    </citation>
    <scope>IDENTIFICATION</scope>
</reference>
<evidence type="ECO:0000256" key="1">
    <source>
        <dbReference type="ARBA" id="ARBA00023172"/>
    </source>
</evidence>
<dbReference type="Proteomes" id="UP000594262">
    <property type="component" value="Unplaced"/>
</dbReference>
<keyword evidence="1" id="KW-0233">DNA recombination</keyword>
<evidence type="ECO:0000256" key="2">
    <source>
        <dbReference type="SAM" id="MobiDB-lite"/>
    </source>
</evidence>
<dbReference type="InterPro" id="IPR013762">
    <property type="entry name" value="Integrase-like_cat_sf"/>
</dbReference>
<dbReference type="Gene3D" id="1.10.443.10">
    <property type="entry name" value="Intergrase catalytic core"/>
    <property type="match status" value="1"/>
</dbReference>
<dbReference type="GO" id="GO:0006310">
    <property type="term" value="P:DNA recombination"/>
    <property type="evidence" value="ECO:0007669"/>
    <property type="project" value="UniProtKB-KW"/>
</dbReference>
<name>A0A7M5XG57_9CNID</name>
<dbReference type="AlphaFoldDB" id="A0A7M5XG57"/>
<keyword evidence="4" id="KW-1185">Reference proteome</keyword>
<accession>A0A7M5XG57</accession>
<protein>
    <submittedName>
        <fullName evidence="3">Uncharacterized protein</fullName>
    </submittedName>
</protein>
<proteinExistence type="predicted"/>
<dbReference type="EnsemblMetazoa" id="CLYHEMT022852.1">
    <property type="protein sequence ID" value="CLYHEMP022852.1"/>
    <property type="gene ID" value="CLYHEMG022852"/>
</dbReference>
<dbReference type="InterPro" id="IPR011010">
    <property type="entry name" value="DNA_brk_join_enz"/>
</dbReference>
<sequence>SHAQRHCQDKEETKITQEGAASLHYCSARSCLQMETTQSIDHGNTDYVVNLGKLLNDPSSVDKRLTPFLVSECRNLLIFIICQGNAARSSNKAEMTLQHIDEAVKSSDYVSNGYAMVVKSEKYKTSLIYGEKLLVIPNAVFHQIKMYIEHLRPIIIKDEALEQCDRFLFNSTKAGKKQDKNASRKMTSSLVASACTSLFIKCGFGDKSSSKRCSPTRIRHAIATELAGHDQEKLETVSRIFMQNRPTTTAKFYIMHFQQRESVRLSMKLYEKTRGNFNPELIPKPNDVSKDEEQT</sequence>
<dbReference type="GO" id="GO:0003677">
    <property type="term" value="F:DNA binding"/>
    <property type="evidence" value="ECO:0007669"/>
    <property type="project" value="InterPro"/>
</dbReference>
<evidence type="ECO:0000313" key="3">
    <source>
        <dbReference type="EnsemblMetazoa" id="CLYHEMP022852.1"/>
    </source>
</evidence>
<organism evidence="3 4">
    <name type="scientific">Clytia hemisphaerica</name>
    <dbReference type="NCBI Taxonomy" id="252671"/>
    <lineage>
        <taxon>Eukaryota</taxon>
        <taxon>Metazoa</taxon>
        <taxon>Cnidaria</taxon>
        <taxon>Hydrozoa</taxon>
        <taxon>Hydroidolina</taxon>
        <taxon>Leptothecata</taxon>
        <taxon>Obeliida</taxon>
        <taxon>Clytiidae</taxon>
        <taxon>Clytia</taxon>
    </lineage>
</organism>
<dbReference type="GO" id="GO:0015074">
    <property type="term" value="P:DNA integration"/>
    <property type="evidence" value="ECO:0007669"/>
    <property type="project" value="InterPro"/>
</dbReference>
<evidence type="ECO:0000313" key="4">
    <source>
        <dbReference type="Proteomes" id="UP000594262"/>
    </source>
</evidence>
<dbReference type="SUPFAM" id="SSF56349">
    <property type="entry name" value="DNA breaking-rejoining enzymes"/>
    <property type="match status" value="1"/>
</dbReference>